<evidence type="ECO:0000313" key="3">
    <source>
        <dbReference type="EMBL" id="CAF3861827.1"/>
    </source>
</evidence>
<dbReference type="InterPro" id="IPR004993">
    <property type="entry name" value="GH3"/>
</dbReference>
<dbReference type="Proteomes" id="UP000663829">
    <property type="component" value="Unassembled WGS sequence"/>
</dbReference>
<gene>
    <name evidence="2" type="ORF">GPM918_LOCUS18534</name>
    <name evidence="3" type="ORF">SRO942_LOCUS18531</name>
</gene>
<dbReference type="AlphaFoldDB" id="A0A814NT25"/>
<dbReference type="OrthoDB" id="10004661at2759"/>
<evidence type="ECO:0000259" key="1">
    <source>
        <dbReference type="Pfam" id="PF23571"/>
    </source>
</evidence>
<dbReference type="EMBL" id="CAJOBC010005373">
    <property type="protein sequence ID" value="CAF3861827.1"/>
    <property type="molecule type" value="Genomic_DNA"/>
</dbReference>
<dbReference type="EMBL" id="CAJNOQ010005373">
    <property type="protein sequence ID" value="CAF1096549.1"/>
    <property type="molecule type" value="Genomic_DNA"/>
</dbReference>
<evidence type="ECO:0000313" key="4">
    <source>
        <dbReference type="Proteomes" id="UP000663829"/>
    </source>
</evidence>
<feature type="non-terminal residue" evidence="2">
    <location>
        <position position="530"/>
    </location>
</feature>
<dbReference type="Pfam" id="PF23571">
    <property type="entry name" value="GH3_M"/>
    <property type="match status" value="1"/>
</dbReference>
<organism evidence="2 4">
    <name type="scientific">Didymodactylos carnosus</name>
    <dbReference type="NCBI Taxonomy" id="1234261"/>
    <lineage>
        <taxon>Eukaryota</taxon>
        <taxon>Metazoa</taxon>
        <taxon>Spiralia</taxon>
        <taxon>Gnathifera</taxon>
        <taxon>Rotifera</taxon>
        <taxon>Eurotatoria</taxon>
        <taxon>Bdelloidea</taxon>
        <taxon>Philodinida</taxon>
        <taxon>Philodinidae</taxon>
        <taxon>Didymodactylos</taxon>
    </lineage>
</organism>
<accession>A0A814NT25</accession>
<feature type="domain" description="GH3 middle" evidence="1">
    <location>
        <begin position="460"/>
        <end position="529"/>
    </location>
</feature>
<dbReference type="PANTHER" id="PTHR31901:SF9">
    <property type="entry name" value="GH3 DOMAIN-CONTAINING PROTEIN"/>
    <property type="match status" value="1"/>
</dbReference>
<dbReference type="GO" id="GO:0005737">
    <property type="term" value="C:cytoplasm"/>
    <property type="evidence" value="ECO:0007669"/>
    <property type="project" value="TreeGrafter"/>
</dbReference>
<dbReference type="Proteomes" id="UP000681722">
    <property type="component" value="Unassembled WGS sequence"/>
</dbReference>
<protein>
    <recommendedName>
        <fullName evidence="1">GH3 middle domain-containing protein</fullName>
    </recommendedName>
</protein>
<dbReference type="GO" id="GO:0016881">
    <property type="term" value="F:acid-amino acid ligase activity"/>
    <property type="evidence" value="ECO:0007669"/>
    <property type="project" value="TreeGrafter"/>
</dbReference>
<proteinExistence type="predicted"/>
<name>A0A814NT25_9BILA</name>
<dbReference type="Pfam" id="PF03321">
    <property type="entry name" value="GH3"/>
    <property type="match status" value="2"/>
</dbReference>
<dbReference type="InterPro" id="IPR055377">
    <property type="entry name" value="GH3_M"/>
</dbReference>
<evidence type="ECO:0000313" key="2">
    <source>
        <dbReference type="EMBL" id="CAF1096549.1"/>
    </source>
</evidence>
<reference evidence="2" key="1">
    <citation type="submission" date="2021-02" db="EMBL/GenBank/DDBJ databases">
        <authorList>
            <person name="Nowell W R."/>
        </authorList>
    </citation>
    <scope>NUCLEOTIDE SEQUENCE</scope>
</reference>
<dbReference type="PANTHER" id="PTHR31901">
    <property type="entry name" value="GH3 DOMAIN-CONTAINING PROTEIN"/>
    <property type="match status" value="1"/>
</dbReference>
<comment type="caution">
    <text evidence="2">The sequence shown here is derived from an EMBL/GenBank/DDBJ whole genome shotgun (WGS) entry which is preliminary data.</text>
</comment>
<sequence>MKLRCNDIPGLDEWLNERKYFSHDIINGLAKEMAHVILRTEIDDVSAREVLKWDSSIEQADQYAKSLLEGATDEHDLMCNCSGLGVFGKFCEYKFSIDRLMFDEGITKQFQSTTEVRFWSHSRWLEFDIHVLQGNRPKMWKAVSSVVVNWVYSKCAFLFTYLLVKYKGWKFDRDARRFMKDKIGHFQTGYHIQSVEEFKLRFPTYMKYDDYEPYIAEIMNCKENVMNVGYPIAIAKSSGTTGKTKPVPVYTDHLNLPSNKKAKISAITTIAAYEKQDVSNLLQCQRVVPAEVYEKITNASDLLLLIALWSMKKKKLEVITCTFVMTLLAFFTLIEEKFDLICNYIELGTLPPDESLCSPLPPDLRLSLESQFPKANPARANELRSLVDVTEHKPFHHISTKIWPHLKCAVCIISSTLKSFESKLHSTYWNPQTPIFPYVYGMSEQHRIAVPRKVNSYELVPLPQSVYYEFIEEDEWNKENPNSLELHQVEEGKCYEVVFTTYNGLYRYRTDDIVRIVGRYYELPTFELTG</sequence>
<keyword evidence="4" id="KW-1185">Reference proteome</keyword>